<feature type="region of interest" description="Disordered" evidence="5">
    <location>
        <begin position="385"/>
        <end position="408"/>
    </location>
</feature>
<keyword evidence="2" id="KW-0229">DNA integration</keyword>
<feature type="compositionally biased region" description="Basic and acidic residues" evidence="5">
    <location>
        <begin position="395"/>
        <end position="408"/>
    </location>
</feature>
<evidence type="ECO:0000256" key="3">
    <source>
        <dbReference type="ARBA" id="ARBA00023125"/>
    </source>
</evidence>
<dbReference type="GO" id="GO:0003677">
    <property type="term" value="F:DNA binding"/>
    <property type="evidence" value="ECO:0007669"/>
    <property type="project" value="UniProtKB-KW"/>
</dbReference>
<dbReference type="InterPro" id="IPR011010">
    <property type="entry name" value="DNA_brk_join_enz"/>
</dbReference>
<dbReference type="Gene3D" id="1.10.150.130">
    <property type="match status" value="1"/>
</dbReference>
<feature type="domain" description="Tyr recombinase" evidence="6">
    <location>
        <begin position="194"/>
        <end position="405"/>
    </location>
</feature>
<evidence type="ECO:0000313" key="7">
    <source>
        <dbReference type="EMBL" id="TCS42514.1"/>
    </source>
</evidence>
<name>A0A4R3I8P9_9GAMM</name>
<gene>
    <name evidence="7" type="ORF">BCF53_103175</name>
</gene>
<dbReference type="OrthoDB" id="8610787at2"/>
<keyword evidence="4" id="KW-0233">DNA recombination</keyword>
<dbReference type="InterPro" id="IPR010998">
    <property type="entry name" value="Integrase_recombinase_N"/>
</dbReference>
<dbReference type="AlphaFoldDB" id="A0A4R3I8P9"/>
<evidence type="ECO:0000256" key="2">
    <source>
        <dbReference type="ARBA" id="ARBA00022908"/>
    </source>
</evidence>
<dbReference type="SUPFAM" id="SSF56349">
    <property type="entry name" value="DNA breaking-rejoining enzymes"/>
    <property type="match status" value="1"/>
</dbReference>
<dbReference type="PROSITE" id="PS51898">
    <property type="entry name" value="TYR_RECOMBINASE"/>
    <property type="match status" value="1"/>
</dbReference>
<dbReference type="PANTHER" id="PTHR30349">
    <property type="entry name" value="PHAGE INTEGRASE-RELATED"/>
    <property type="match status" value="1"/>
</dbReference>
<dbReference type="InterPro" id="IPR050090">
    <property type="entry name" value="Tyrosine_recombinase_XerCD"/>
</dbReference>
<comment type="caution">
    <text evidence="7">The sequence shown here is derived from an EMBL/GenBank/DDBJ whole genome shotgun (WGS) entry which is preliminary data.</text>
</comment>
<evidence type="ECO:0000256" key="1">
    <source>
        <dbReference type="ARBA" id="ARBA00004496"/>
    </source>
</evidence>
<dbReference type="RefSeq" id="WP_132700429.1">
    <property type="nucleotide sequence ID" value="NZ_SLZR01000003.1"/>
</dbReference>
<evidence type="ECO:0000256" key="5">
    <source>
        <dbReference type="SAM" id="MobiDB-lite"/>
    </source>
</evidence>
<proteinExistence type="predicted"/>
<keyword evidence="3" id="KW-0238">DNA-binding</keyword>
<evidence type="ECO:0000313" key="8">
    <source>
        <dbReference type="Proteomes" id="UP000295793"/>
    </source>
</evidence>
<dbReference type="GO" id="GO:0015074">
    <property type="term" value="P:DNA integration"/>
    <property type="evidence" value="ECO:0007669"/>
    <property type="project" value="UniProtKB-KW"/>
</dbReference>
<evidence type="ECO:0000259" key="6">
    <source>
        <dbReference type="PROSITE" id="PS51898"/>
    </source>
</evidence>
<feature type="compositionally biased region" description="Polar residues" evidence="5">
    <location>
        <begin position="385"/>
        <end position="394"/>
    </location>
</feature>
<reference evidence="7 8" key="1">
    <citation type="submission" date="2019-03" db="EMBL/GenBank/DDBJ databases">
        <title>Genomic Encyclopedia of Archaeal and Bacterial Type Strains, Phase II (KMG-II): from individual species to whole genera.</title>
        <authorList>
            <person name="Goeker M."/>
        </authorList>
    </citation>
    <scope>NUCLEOTIDE SEQUENCE [LARGE SCALE GENOMIC DNA]</scope>
    <source>
        <strain evidence="7 8">DSM 15388</strain>
    </source>
</reference>
<dbReference type="GO" id="GO:0005737">
    <property type="term" value="C:cytoplasm"/>
    <property type="evidence" value="ECO:0007669"/>
    <property type="project" value="UniProtKB-SubCell"/>
</dbReference>
<comment type="subcellular location">
    <subcellularLocation>
        <location evidence="1">Cytoplasm</location>
    </subcellularLocation>
</comment>
<dbReference type="CDD" id="cd00397">
    <property type="entry name" value="DNA_BRE_C"/>
    <property type="match status" value="1"/>
</dbReference>
<accession>A0A4R3I8P9</accession>
<organism evidence="7 8">
    <name type="scientific">Reinekea marinisedimentorum</name>
    <dbReference type="NCBI Taxonomy" id="230495"/>
    <lineage>
        <taxon>Bacteria</taxon>
        <taxon>Pseudomonadati</taxon>
        <taxon>Pseudomonadota</taxon>
        <taxon>Gammaproteobacteria</taxon>
        <taxon>Oceanospirillales</taxon>
        <taxon>Saccharospirillaceae</taxon>
        <taxon>Reinekea</taxon>
    </lineage>
</organism>
<dbReference type="PANTHER" id="PTHR30349:SF77">
    <property type="entry name" value="TYROSINE RECOMBINASE XERC"/>
    <property type="match status" value="1"/>
</dbReference>
<sequence>MPTPKPYPLFPKLSEFKEFHSADYSSLPEILDEPWKKQDWEQGFDFLTFIARNKSENTFIRFRSEVEKLLLWLFLIKQQKLESLRRNDILEFIDFFWSPPKPWITFNNHERFELINGEFKPNAKWKPFKVSVPKGSNQKPDKAKYRPSQQSLASLFTALNAFFKHMTEEEYLLGNPVPLAKKNCRYFIKDAQVKNIKRLTEDQWAYMIETCHQLAETDAYYERNLFLIVSLKSLFLRISEFSDRTEWQPTMSDFWQDHDGNWWLKVYGKGRKLRDVTVPDSFIEYLRRYRVQQNLPPLPSPGEANPIIYKLRGAGSPTGRQLSRLVQEAFDKAYERMAREQGPEPAQQLKEASTHWLRHTGASMEVERGRAMKDLSEDLGHASMATTDTVYVQSENKKRAESGKNRKI</sequence>
<dbReference type="InterPro" id="IPR002104">
    <property type="entry name" value="Integrase_catalytic"/>
</dbReference>
<dbReference type="Pfam" id="PF00589">
    <property type="entry name" value="Phage_integrase"/>
    <property type="match status" value="1"/>
</dbReference>
<keyword evidence="8" id="KW-1185">Reference proteome</keyword>
<protein>
    <submittedName>
        <fullName evidence="7">Site-specific recombinase XerD</fullName>
    </submittedName>
</protein>
<dbReference type="GO" id="GO:0006310">
    <property type="term" value="P:DNA recombination"/>
    <property type="evidence" value="ECO:0007669"/>
    <property type="project" value="UniProtKB-KW"/>
</dbReference>
<evidence type="ECO:0000256" key="4">
    <source>
        <dbReference type="ARBA" id="ARBA00023172"/>
    </source>
</evidence>
<dbReference type="EMBL" id="SLZR01000003">
    <property type="protein sequence ID" value="TCS42514.1"/>
    <property type="molecule type" value="Genomic_DNA"/>
</dbReference>
<dbReference type="Proteomes" id="UP000295793">
    <property type="component" value="Unassembled WGS sequence"/>
</dbReference>
<dbReference type="InterPro" id="IPR013762">
    <property type="entry name" value="Integrase-like_cat_sf"/>
</dbReference>
<dbReference type="Gene3D" id="1.10.443.10">
    <property type="entry name" value="Intergrase catalytic core"/>
    <property type="match status" value="1"/>
</dbReference>